<dbReference type="SUPFAM" id="SSF52047">
    <property type="entry name" value="RNI-like"/>
    <property type="match status" value="1"/>
</dbReference>
<protein>
    <recommendedName>
        <fullName evidence="3">F-box domain-containing protein</fullName>
    </recommendedName>
</protein>
<dbReference type="OrthoDB" id="2423084at2759"/>
<sequence length="594" mass="69501">METAADRFFQATEIIVLLAEHCDTRTLGRLCQTNRFLYSYTTPILWRNIDLLNFSLRQKEAKFAHQFLRLQQRSRYVRSLKIESELLSIFNDNIFDTEERPEWLPETEGAEDCRIAHFPPFTRLTHLVVSSGEHYVCDRIATALNSIDFRCLVRAIGSLSKLKHLDVHFVPSRESWSTAFRTLFICCPESVESLMLKPSRGGSTRYGFSLEPQEDDLDWDDGPIVLQLRPLPCLKKLILPIFMLIYGPHYTHMLQYCPNLETLEFVFLEPDFDNIIEALTPAVHQYCKHLRHVYVRQRTLREGDGKMAKFLEELPTPLETIYFEHFRPNQFHGLKMFQRHTETLKDIRFLDMEYILGPMVQEILTKCPNLERLQLRTVDDERASGTQLQFLVAEKWASERIRHLELGVRLDRFDAKDPHYRRKAHSRYSDKDNERWEALEKLYRQIGSLTQLEVLAMSPIGGCGTTALPQLMTLGDGAPNRKAYLSWLSELKNLREVDGMVRIHHSEIADTFTKAEGTWIAQNWTKLKRIGFLDYKPQKPKRVRGPGAEALNHLIKLKPQIDLRTREIINIDDFALDEVPRPDEYMPGMWEMEY</sequence>
<proteinExistence type="predicted"/>
<dbReference type="InterPro" id="IPR032675">
    <property type="entry name" value="LRR_dom_sf"/>
</dbReference>
<reference evidence="1" key="1">
    <citation type="journal article" date="2020" name="Fungal Divers.">
        <title>Resolving the Mortierellaceae phylogeny through synthesis of multi-gene phylogenetics and phylogenomics.</title>
        <authorList>
            <person name="Vandepol N."/>
            <person name="Liber J."/>
            <person name="Desiro A."/>
            <person name="Na H."/>
            <person name="Kennedy M."/>
            <person name="Barry K."/>
            <person name="Grigoriev I.V."/>
            <person name="Miller A.N."/>
            <person name="O'Donnell K."/>
            <person name="Stajich J.E."/>
            <person name="Bonito G."/>
        </authorList>
    </citation>
    <scope>NUCLEOTIDE SEQUENCE</scope>
    <source>
        <strain evidence="1">NVP60</strain>
    </source>
</reference>
<dbReference type="Proteomes" id="UP000823405">
    <property type="component" value="Unassembled WGS sequence"/>
</dbReference>
<organism evidence="1 2">
    <name type="scientific">Linnemannia gamsii</name>
    <dbReference type="NCBI Taxonomy" id="64522"/>
    <lineage>
        <taxon>Eukaryota</taxon>
        <taxon>Fungi</taxon>
        <taxon>Fungi incertae sedis</taxon>
        <taxon>Mucoromycota</taxon>
        <taxon>Mortierellomycotina</taxon>
        <taxon>Mortierellomycetes</taxon>
        <taxon>Mortierellales</taxon>
        <taxon>Mortierellaceae</taxon>
        <taxon>Linnemannia</taxon>
    </lineage>
</organism>
<keyword evidence="2" id="KW-1185">Reference proteome</keyword>
<evidence type="ECO:0000313" key="1">
    <source>
        <dbReference type="EMBL" id="KAG0308567.1"/>
    </source>
</evidence>
<evidence type="ECO:0000313" key="2">
    <source>
        <dbReference type="Proteomes" id="UP000823405"/>
    </source>
</evidence>
<evidence type="ECO:0008006" key="3">
    <source>
        <dbReference type="Google" id="ProtNLM"/>
    </source>
</evidence>
<dbReference type="AlphaFoldDB" id="A0A9P6R1S1"/>
<comment type="caution">
    <text evidence="1">The sequence shown here is derived from an EMBL/GenBank/DDBJ whole genome shotgun (WGS) entry which is preliminary data.</text>
</comment>
<accession>A0A9P6R1S1</accession>
<name>A0A9P6R1S1_9FUNG</name>
<gene>
    <name evidence="1" type="ORF">BGZ97_013332</name>
</gene>
<dbReference type="Gene3D" id="3.80.10.10">
    <property type="entry name" value="Ribonuclease Inhibitor"/>
    <property type="match status" value="1"/>
</dbReference>
<dbReference type="EMBL" id="JAAAIN010000989">
    <property type="protein sequence ID" value="KAG0308567.1"/>
    <property type="molecule type" value="Genomic_DNA"/>
</dbReference>